<evidence type="ECO:0000313" key="2">
    <source>
        <dbReference type="EMBL" id="MDN4484036.1"/>
    </source>
</evidence>
<sequence>MRPRPVRDDARYRAAEAALWAHHGIPDPVERWVQVPSLGIRVRVMDRGEGRPVVFVHGTPSAGANLVPLVAALPGIRAIVVDRPGCGLSDPIDYRDLTRDGLLAALEAYLAAVIESVDQAPVDLVGSSAGGMAVLHLASVRPDLARSIVLAGVPAVRGMRLPAQMKAAATAPIANAIPRHWTTEREVRASLRAVGHERLIAEGGVTGPDMEWRLALARHTDTFAHELRLLRRVATWRGLRSDWMIAQAGLEAIEAPSLWLVGDRDPYASPARVHGWAAHARGSTVVTLPGVGHLPWLDDARGVGAMIARWWADAPARMADVGGRI</sequence>
<dbReference type="InterPro" id="IPR000073">
    <property type="entry name" value="AB_hydrolase_1"/>
</dbReference>
<dbReference type="Gene3D" id="3.40.50.1820">
    <property type="entry name" value="alpha/beta hydrolase"/>
    <property type="match status" value="1"/>
</dbReference>
<dbReference type="AlphaFoldDB" id="A0AB35MJY5"/>
<organism evidence="2 3">
    <name type="scientific">Demequina lignilytica</name>
    <dbReference type="NCBI Taxonomy" id="3051663"/>
    <lineage>
        <taxon>Bacteria</taxon>
        <taxon>Bacillati</taxon>
        <taxon>Actinomycetota</taxon>
        <taxon>Actinomycetes</taxon>
        <taxon>Micrococcales</taxon>
        <taxon>Demequinaceae</taxon>
        <taxon>Demequina</taxon>
    </lineage>
</organism>
<dbReference type="EMBL" id="JAUHQB010000008">
    <property type="protein sequence ID" value="MDN4484036.1"/>
    <property type="molecule type" value="Genomic_DNA"/>
</dbReference>
<comment type="caution">
    <text evidence="2">The sequence shown here is derived from an EMBL/GenBank/DDBJ whole genome shotgun (WGS) entry which is preliminary data.</text>
</comment>
<proteinExistence type="predicted"/>
<protein>
    <submittedName>
        <fullName evidence="2">Alpha/beta hydrolase</fullName>
    </submittedName>
</protein>
<dbReference type="InterPro" id="IPR050266">
    <property type="entry name" value="AB_hydrolase_sf"/>
</dbReference>
<name>A0AB35MJY5_9MICO</name>
<evidence type="ECO:0000313" key="3">
    <source>
        <dbReference type="Proteomes" id="UP001172756"/>
    </source>
</evidence>
<dbReference type="RefSeq" id="WP_301160726.1">
    <property type="nucleotide sequence ID" value="NZ_JAUHQB010000008.1"/>
</dbReference>
<dbReference type="Pfam" id="PF12697">
    <property type="entry name" value="Abhydrolase_6"/>
    <property type="match status" value="1"/>
</dbReference>
<keyword evidence="2" id="KW-0378">Hydrolase</keyword>
<gene>
    <name evidence="2" type="ORF">QQ002_10845</name>
</gene>
<dbReference type="InterPro" id="IPR029058">
    <property type="entry name" value="AB_hydrolase_fold"/>
</dbReference>
<dbReference type="PANTHER" id="PTHR43798">
    <property type="entry name" value="MONOACYLGLYCEROL LIPASE"/>
    <property type="match status" value="1"/>
</dbReference>
<dbReference type="GO" id="GO:0016787">
    <property type="term" value="F:hydrolase activity"/>
    <property type="evidence" value="ECO:0007669"/>
    <property type="project" value="UniProtKB-KW"/>
</dbReference>
<accession>A0AB35MJY5</accession>
<evidence type="ECO:0000259" key="1">
    <source>
        <dbReference type="Pfam" id="PF12697"/>
    </source>
</evidence>
<dbReference type="Proteomes" id="UP001172756">
    <property type="component" value="Unassembled WGS sequence"/>
</dbReference>
<feature type="domain" description="AB hydrolase-1" evidence="1">
    <location>
        <begin position="53"/>
        <end position="302"/>
    </location>
</feature>
<dbReference type="SUPFAM" id="SSF53474">
    <property type="entry name" value="alpha/beta-Hydrolases"/>
    <property type="match status" value="1"/>
</dbReference>
<reference evidence="2 3" key="1">
    <citation type="submission" date="2023-06" db="EMBL/GenBank/DDBJ databases">
        <title>SYSU T0a273.</title>
        <authorList>
            <person name="Gao L."/>
            <person name="Fang B.-Z."/>
            <person name="Li W.-J."/>
        </authorList>
    </citation>
    <scope>NUCLEOTIDE SEQUENCE [LARGE SCALE GENOMIC DNA]</scope>
    <source>
        <strain evidence="2 3">SYSU T0a273</strain>
    </source>
</reference>